<dbReference type="Pfam" id="PF08513">
    <property type="entry name" value="LisH"/>
    <property type="match status" value="1"/>
</dbReference>
<organism evidence="4 5">
    <name type="scientific">Mortierella alpina</name>
    <name type="common">Oleaginous fungus</name>
    <name type="synonym">Mortierella renispora</name>
    <dbReference type="NCBI Taxonomy" id="64518"/>
    <lineage>
        <taxon>Eukaryota</taxon>
        <taxon>Fungi</taxon>
        <taxon>Fungi incertae sedis</taxon>
        <taxon>Mucoromycota</taxon>
        <taxon>Mortierellomycotina</taxon>
        <taxon>Mortierellomycetes</taxon>
        <taxon>Mortierellales</taxon>
        <taxon>Mortierellaceae</taxon>
        <taxon>Mortierella</taxon>
    </lineage>
</organism>
<dbReference type="Pfam" id="PF10607">
    <property type="entry name" value="CTLH"/>
    <property type="match status" value="1"/>
</dbReference>
<dbReference type="InterPro" id="IPR006594">
    <property type="entry name" value="LisH"/>
</dbReference>
<evidence type="ECO:0000313" key="5">
    <source>
        <dbReference type="Proteomes" id="UP000717515"/>
    </source>
</evidence>
<dbReference type="SMART" id="SM00757">
    <property type="entry name" value="CRA"/>
    <property type="match status" value="1"/>
</dbReference>
<keyword evidence="2" id="KW-0472">Membrane</keyword>
<dbReference type="SMART" id="SM00667">
    <property type="entry name" value="LisH"/>
    <property type="match status" value="1"/>
</dbReference>
<dbReference type="InterPro" id="IPR050618">
    <property type="entry name" value="Ubq-SigPath_Reg"/>
</dbReference>
<accession>A0A9P8ACP7</accession>
<proteinExistence type="predicted"/>
<keyword evidence="2" id="KW-1133">Transmembrane helix</keyword>
<dbReference type="PROSITE" id="PS50897">
    <property type="entry name" value="CTLH"/>
    <property type="match status" value="1"/>
</dbReference>
<evidence type="ECO:0000256" key="2">
    <source>
        <dbReference type="SAM" id="Phobius"/>
    </source>
</evidence>
<keyword evidence="2" id="KW-0812">Transmembrane</keyword>
<feature type="region of interest" description="Disordered" evidence="1">
    <location>
        <begin position="97"/>
        <end position="130"/>
    </location>
</feature>
<evidence type="ECO:0000259" key="3">
    <source>
        <dbReference type="PROSITE" id="PS50897"/>
    </source>
</evidence>
<evidence type="ECO:0000256" key="1">
    <source>
        <dbReference type="SAM" id="MobiDB-lite"/>
    </source>
</evidence>
<feature type="region of interest" description="Disordered" evidence="1">
    <location>
        <begin position="484"/>
        <end position="503"/>
    </location>
</feature>
<dbReference type="PROSITE" id="PS50896">
    <property type="entry name" value="LISH"/>
    <property type="match status" value="1"/>
</dbReference>
<evidence type="ECO:0000313" key="4">
    <source>
        <dbReference type="EMBL" id="KAG9326907.1"/>
    </source>
</evidence>
<comment type="caution">
    <text evidence="4">The sequence shown here is derived from an EMBL/GenBank/DDBJ whole genome shotgun (WGS) entry which is preliminary data.</text>
</comment>
<dbReference type="InterPro" id="IPR013144">
    <property type="entry name" value="CRA_dom"/>
</dbReference>
<gene>
    <name evidence="4" type="ORF">KVV02_001431</name>
</gene>
<dbReference type="SMART" id="SM00668">
    <property type="entry name" value="CTLH"/>
    <property type="match status" value="1"/>
</dbReference>
<name>A0A9P8ACP7_MORAP</name>
<feature type="domain" description="CTLH" evidence="3">
    <location>
        <begin position="312"/>
        <end position="369"/>
    </location>
</feature>
<dbReference type="EMBL" id="JAIFTL010000012">
    <property type="protein sequence ID" value="KAG9326907.1"/>
    <property type="molecule type" value="Genomic_DNA"/>
</dbReference>
<feature type="region of interest" description="Disordered" evidence="1">
    <location>
        <begin position="187"/>
        <end position="226"/>
    </location>
</feature>
<dbReference type="InterPro" id="IPR006595">
    <property type="entry name" value="CTLH_C"/>
</dbReference>
<reference evidence="4" key="1">
    <citation type="submission" date="2021-07" db="EMBL/GenBank/DDBJ databases">
        <title>Draft genome of Mortierella alpina, strain LL118, isolated from an aspen leaf litter sample.</title>
        <authorList>
            <person name="Yang S."/>
            <person name="Vinatzer B.A."/>
        </authorList>
    </citation>
    <scope>NUCLEOTIDE SEQUENCE</scope>
    <source>
        <strain evidence="4">LL118</strain>
    </source>
</reference>
<dbReference type="AlphaFoldDB" id="A0A9P8ACP7"/>
<protein>
    <recommendedName>
        <fullName evidence="3">CTLH domain-containing protein</fullName>
    </recommendedName>
</protein>
<feature type="transmembrane region" description="Helical" evidence="2">
    <location>
        <begin position="145"/>
        <end position="164"/>
    </location>
</feature>
<feature type="compositionally biased region" description="Low complexity" evidence="1">
    <location>
        <begin position="207"/>
        <end position="218"/>
    </location>
</feature>
<dbReference type="PANTHER" id="PTHR12864">
    <property type="entry name" value="RAN BINDING PROTEIN 9-RELATED"/>
    <property type="match status" value="1"/>
</dbReference>
<feature type="compositionally biased region" description="Low complexity" evidence="1">
    <location>
        <begin position="111"/>
        <end position="130"/>
    </location>
</feature>
<sequence>MGMCSLPFSLPSASLAWTPLLSFASLFLLPSHSSLIPLPHSLQLLVFFFIFLCWHTARHRPTHCSSKNPCRVSRKHTYPYAHIKLSIFNTMPSSPTLSPSTLPLTPPPSAPNSTTTTTATASTNTSASTNTTASHSLLSVGIPRLLVASLLWVTLVITAAHLFLLSHLGFFVLSCFSHLTAASSSSAARRPLRSDGQEDASAAGYRSSSNTSSSSPSPFHNMNVNSNSISQSAMHRRLYQSNSQTANLASTGGMAKKVFTKEEWNARLSEVQVDREDLNKLVMNYLIIEGFKDAAEKFSQESGTKPPVNLESIQDRMVVRTAIQRGHIEEAIERVNDLNPEILDTNPKLFFHLQQQRLIEYIREGRIMEALEFAQEELAPRGEENPEFLSELERTMSLLAFEVNGASPVNDLLTPGQRQKLASELNSALLLAQSQEKDPKLPTLLKTCWWFQQQLDERCTYPKINDFTKAELVMEPMGNGPIGGSASAGAGGSGSASGPVAGA</sequence>
<dbReference type="InterPro" id="IPR024964">
    <property type="entry name" value="CTLH/CRA"/>
</dbReference>
<feature type="transmembrane region" description="Helical" evidence="2">
    <location>
        <begin position="40"/>
        <end position="57"/>
    </location>
</feature>
<dbReference type="Proteomes" id="UP000717515">
    <property type="component" value="Unassembled WGS sequence"/>
</dbReference>